<dbReference type="EMBL" id="QZVT01000006">
    <property type="protein sequence ID" value="RJT78279.1"/>
    <property type="molecule type" value="Genomic_DNA"/>
</dbReference>
<sequence length="120" mass="13212">MVELLNPALAELQKILSKETTSDSDRLRAIQMVLDRTGNHATSGVIAEVELKPWQNMVDGLLVDMGETVEQPALDAGQDLDDEKASAAELTYQHFEEEVYGGDVIPTRIVGSKNPPKNHR</sequence>
<gene>
    <name evidence="1" type="ORF">D6T63_12160</name>
</gene>
<proteinExistence type="predicted"/>
<evidence type="ECO:0000313" key="2">
    <source>
        <dbReference type="Proteomes" id="UP000272560"/>
    </source>
</evidence>
<dbReference type="AlphaFoldDB" id="A0A3A5MBW7"/>
<accession>A0A3A5MBW7</accession>
<comment type="caution">
    <text evidence="1">The sequence shown here is derived from an EMBL/GenBank/DDBJ whole genome shotgun (WGS) entry which is preliminary data.</text>
</comment>
<reference evidence="1 2" key="1">
    <citation type="submission" date="2018-09" db="EMBL/GenBank/DDBJ databases">
        <title>Novel species of Arthrobacter.</title>
        <authorList>
            <person name="Liu Q."/>
            <person name="Xin Y.-H."/>
        </authorList>
    </citation>
    <scope>NUCLEOTIDE SEQUENCE [LARGE SCALE GENOMIC DNA]</scope>
    <source>
        <strain evidence="1 2">Hz2</strain>
    </source>
</reference>
<protein>
    <submittedName>
        <fullName evidence="1">Uncharacterized protein</fullName>
    </submittedName>
</protein>
<name>A0A3A5MBW7_9MICC</name>
<organism evidence="1 2">
    <name type="scientific">Arthrobacter cheniae</name>
    <dbReference type="NCBI Taxonomy" id="1258888"/>
    <lineage>
        <taxon>Bacteria</taxon>
        <taxon>Bacillati</taxon>
        <taxon>Actinomycetota</taxon>
        <taxon>Actinomycetes</taxon>
        <taxon>Micrococcales</taxon>
        <taxon>Micrococcaceae</taxon>
        <taxon>Arthrobacter</taxon>
    </lineage>
</organism>
<keyword evidence="2" id="KW-1185">Reference proteome</keyword>
<dbReference type="Proteomes" id="UP000272560">
    <property type="component" value="Unassembled WGS sequence"/>
</dbReference>
<evidence type="ECO:0000313" key="1">
    <source>
        <dbReference type="EMBL" id="RJT78279.1"/>
    </source>
</evidence>